<dbReference type="InterPro" id="IPR001207">
    <property type="entry name" value="Transposase_mutator"/>
</dbReference>
<dbReference type="AlphaFoldDB" id="T1C6M0"/>
<organism evidence="4">
    <name type="scientific">mine drainage metagenome</name>
    <dbReference type="NCBI Taxonomy" id="410659"/>
    <lineage>
        <taxon>unclassified sequences</taxon>
        <taxon>metagenomes</taxon>
        <taxon>ecological metagenomes</taxon>
    </lineage>
</organism>
<evidence type="ECO:0000256" key="3">
    <source>
        <dbReference type="ARBA" id="ARBA00023172"/>
    </source>
</evidence>
<feature type="non-terminal residue" evidence="4">
    <location>
        <position position="51"/>
    </location>
</feature>
<dbReference type="GO" id="GO:0004803">
    <property type="term" value="F:transposase activity"/>
    <property type="evidence" value="ECO:0007669"/>
    <property type="project" value="InterPro"/>
</dbReference>
<accession>T1C6M0</accession>
<evidence type="ECO:0000313" key="4">
    <source>
        <dbReference type="EMBL" id="EQD60949.1"/>
    </source>
</evidence>
<name>T1C6M0_9ZZZZ</name>
<evidence type="ECO:0000256" key="1">
    <source>
        <dbReference type="ARBA" id="ARBA00022578"/>
    </source>
</evidence>
<keyword evidence="3" id="KW-0233">DNA recombination</keyword>
<keyword evidence="2" id="KW-0238">DNA-binding</keyword>
<dbReference type="EMBL" id="AUZZ01002289">
    <property type="protein sequence ID" value="EQD60949.1"/>
    <property type="molecule type" value="Genomic_DNA"/>
</dbReference>
<dbReference type="GO" id="GO:0006313">
    <property type="term" value="P:DNA transposition"/>
    <property type="evidence" value="ECO:0007669"/>
    <property type="project" value="InterPro"/>
</dbReference>
<keyword evidence="1" id="KW-0815">Transposition</keyword>
<reference evidence="4" key="2">
    <citation type="journal article" date="2014" name="ISME J.">
        <title>Microbial stratification in low pH oxic and suboxic macroscopic growths along an acid mine drainage.</title>
        <authorList>
            <person name="Mendez-Garcia C."/>
            <person name="Mesa V."/>
            <person name="Sprenger R.R."/>
            <person name="Richter M."/>
            <person name="Diez M.S."/>
            <person name="Solano J."/>
            <person name="Bargiela R."/>
            <person name="Golyshina O.V."/>
            <person name="Manteca A."/>
            <person name="Ramos J.L."/>
            <person name="Gallego J.R."/>
            <person name="Llorente I."/>
            <person name="Martins Dos Santos V.A."/>
            <person name="Jensen O.N."/>
            <person name="Pelaez A.I."/>
            <person name="Sanchez J."/>
            <person name="Ferrer M."/>
        </authorList>
    </citation>
    <scope>NUCLEOTIDE SEQUENCE</scope>
</reference>
<dbReference type="GO" id="GO:0003677">
    <property type="term" value="F:DNA binding"/>
    <property type="evidence" value="ECO:0007669"/>
    <property type="project" value="UniProtKB-KW"/>
</dbReference>
<sequence length="51" mass="6364">MAKWEKQYPKLVDWVEDNIDETLTFYQFPSLHRKHLRSSNMIERLNEEIKR</sequence>
<dbReference type="Pfam" id="PF00872">
    <property type="entry name" value="Transposase_mut"/>
    <property type="match status" value="1"/>
</dbReference>
<evidence type="ECO:0000256" key="2">
    <source>
        <dbReference type="ARBA" id="ARBA00023125"/>
    </source>
</evidence>
<comment type="caution">
    <text evidence="4">The sequence shown here is derived from an EMBL/GenBank/DDBJ whole genome shotgun (WGS) entry which is preliminary data.</text>
</comment>
<proteinExistence type="predicted"/>
<protein>
    <submittedName>
        <fullName evidence="4">Transposase, mutator type</fullName>
    </submittedName>
</protein>
<gene>
    <name evidence="4" type="ORF">B2A_03420</name>
</gene>
<reference evidence="4" key="1">
    <citation type="submission" date="2013-08" db="EMBL/GenBank/DDBJ databases">
        <authorList>
            <person name="Mendez C."/>
            <person name="Richter M."/>
            <person name="Ferrer M."/>
            <person name="Sanchez J."/>
        </authorList>
    </citation>
    <scope>NUCLEOTIDE SEQUENCE</scope>
</reference>